<name>A0A5N6KY25_9ROSI</name>
<reference evidence="1 2" key="1">
    <citation type="submission" date="2019-06" db="EMBL/GenBank/DDBJ databases">
        <title>A chromosomal-level reference genome of Carpinus fangiana (Coryloideae, Betulaceae).</title>
        <authorList>
            <person name="Yang X."/>
            <person name="Wang Z."/>
            <person name="Zhang L."/>
            <person name="Hao G."/>
            <person name="Liu J."/>
            <person name="Yang Y."/>
        </authorList>
    </citation>
    <scope>NUCLEOTIDE SEQUENCE [LARGE SCALE GENOMIC DNA]</scope>
    <source>
        <strain evidence="1">Cfa_2016G</strain>
        <tissue evidence="1">Leaf</tissue>
    </source>
</reference>
<dbReference type="PANTHER" id="PTHR42037">
    <property type="match status" value="1"/>
</dbReference>
<evidence type="ECO:0000313" key="2">
    <source>
        <dbReference type="Proteomes" id="UP000327013"/>
    </source>
</evidence>
<dbReference type="OrthoDB" id="3251507at2759"/>
<proteinExistence type="predicted"/>
<organism evidence="1 2">
    <name type="scientific">Carpinus fangiana</name>
    <dbReference type="NCBI Taxonomy" id="176857"/>
    <lineage>
        <taxon>Eukaryota</taxon>
        <taxon>Viridiplantae</taxon>
        <taxon>Streptophyta</taxon>
        <taxon>Embryophyta</taxon>
        <taxon>Tracheophyta</taxon>
        <taxon>Spermatophyta</taxon>
        <taxon>Magnoliopsida</taxon>
        <taxon>eudicotyledons</taxon>
        <taxon>Gunneridae</taxon>
        <taxon>Pentapetalae</taxon>
        <taxon>rosids</taxon>
        <taxon>fabids</taxon>
        <taxon>Fagales</taxon>
        <taxon>Betulaceae</taxon>
        <taxon>Carpinus</taxon>
    </lineage>
</organism>
<dbReference type="Pfam" id="PF14441">
    <property type="entry name" value="OTT_1508_deam"/>
    <property type="match status" value="1"/>
</dbReference>
<dbReference type="InterPro" id="IPR027796">
    <property type="entry name" value="OTT_1508_deam-like"/>
</dbReference>
<accession>A0A5N6KY25</accession>
<dbReference type="AlphaFoldDB" id="A0A5N6KY25"/>
<keyword evidence="2" id="KW-1185">Reference proteome</keyword>
<gene>
    <name evidence="1" type="ORF">FH972_024286</name>
</gene>
<dbReference type="Proteomes" id="UP000327013">
    <property type="component" value="Unassembled WGS sequence"/>
</dbReference>
<dbReference type="PANTHER" id="PTHR42037:SF1">
    <property type="match status" value="1"/>
</dbReference>
<sequence>MSAHATNNQLLTEEAHYMTLQLKRIQERLQDNHELARLVPFSVQQRGYRDRNKIVKILSYRGPDPETLHILQDYTQRWHEDPSSFGSPPPMLHIHTNDPLLRSEYGNRSIEDIAASLWAQCALNHGLQQLKVDVRSMIDMGSRYRNIDINLGYGASLVLGTALPENMWTKILPKSGALFERAMDHLRATGIPNIAQQFRQMFERVIEYELSALRRLTAAELQLQDQMIDFDAIGEFEDMNAYPLDASLPELGWDYFESSNGVDVASMSDGLVYGGEWVPSNFSCATEQPLYASVGGRAMAIPSRRTETQLQILHEFYEPLVILRILGPWIGPRIQMSSRPNTSVEESHATLRIFLDRLSWICDYEPGGETVSAIALEVDAIGIVAWLATSHKSFQKAETHLRSILRRLHSAHTLSAEHVHRLTQDICSTCIGFAMKRVTRYIKLFQDFFQKCHDALEASDPLLDRDLACLVDLVRTPFELCAAADRFRDSESLKSLSRLVSATTSPSMWSLLRHYIGRLGSWHRASRTLVEYAGMRPELFEGIRVNALPTPRPIRAPLVDDLTNIRSVLSRIYLVEERVTLEQNIQSLQRLRRFDLNLEFKTRYRDKNFRPRVHAEAWLLEYFYSKDLVFMDADKYIGCSKPSCYCCNLYFQNHQGGFVQRPSHGNVWTNWQSPMHQNAEKQTENTSMLRAMTMKFREDLKAQVCRPTVNQTRVLDSTTGITPSNA</sequence>
<dbReference type="EMBL" id="VIBQ01000016">
    <property type="protein sequence ID" value="KAB8356711.1"/>
    <property type="molecule type" value="Genomic_DNA"/>
</dbReference>
<evidence type="ECO:0000313" key="1">
    <source>
        <dbReference type="EMBL" id="KAB8356711.1"/>
    </source>
</evidence>
<protein>
    <submittedName>
        <fullName evidence="1">Uncharacterized protein</fullName>
    </submittedName>
</protein>
<comment type="caution">
    <text evidence="1">The sequence shown here is derived from an EMBL/GenBank/DDBJ whole genome shotgun (WGS) entry which is preliminary data.</text>
</comment>